<feature type="transmembrane region" description="Helical" evidence="1">
    <location>
        <begin position="898"/>
        <end position="918"/>
    </location>
</feature>
<name>A0A432Z5A4_9GAMM</name>
<evidence type="ECO:0000313" key="3">
    <source>
        <dbReference type="Proteomes" id="UP000288058"/>
    </source>
</evidence>
<reference evidence="3" key="1">
    <citation type="journal article" date="2018" name="Front. Microbiol.">
        <title>Genome-Based Analysis Reveals the Taxonomy and Diversity of the Family Idiomarinaceae.</title>
        <authorList>
            <person name="Liu Y."/>
            <person name="Lai Q."/>
            <person name="Shao Z."/>
        </authorList>
    </citation>
    <scope>NUCLEOTIDE SEQUENCE [LARGE SCALE GENOMIC DNA]</scope>
    <source>
        <strain evidence="3">R22</strain>
    </source>
</reference>
<dbReference type="Gene3D" id="3.30.70.1320">
    <property type="entry name" value="Multidrug efflux transporter AcrB pore domain like"/>
    <property type="match status" value="1"/>
</dbReference>
<dbReference type="InterPro" id="IPR027463">
    <property type="entry name" value="AcrB_DN_DC_subdom"/>
</dbReference>
<dbReference type="OrthoDB" id="9757904at2"/>
<dbReference type="SUPFAM" id="SSF82693">
    <property type="entry name" value="Multidrug efflux transporter AcrB pore domain, PN1, PN2, PC1 and PC2 subdomains"/>
    <property type="match status" value="2"/>
</dbReference>
<comment type="caution">
    <text evidence="2">The sequence shown here is derived from an EMBL/GenBank/DDBJ whole genome shotgun (WGS) entry which is preliminary data.</text>
</comment>
<dbReference type="PANTHER" id="PTHR32063">
    <property type="match status" value="1"/>
</dbReference>
<dbReference type="RefSeq" id="WP_126779289.1">
    <property type="nucleotide sequence ID" value="NZ_PIQC01000001.1"/>
</dbReference>
<dbReference type="GO" id="GO:0005886">
    <property type="term" value="C:plasma membrane"/>
    <property type="evidence" value="ECO:0007669"/>
    <property type="project" value="TreeGrafter"/>
</dbReference>
<feature type="transmembrane region" description="Helical" evidence="1">
    <location>
        <begin position="930"/>
        <end position="955"/>
    </location>
</feature>
<organism evidence="2 3">
    <name type="scientific">Idiomarina ramblicola</name>
    <dbReference type="NCBI Taxonomy" id="263724"/>
    <lineage>
        <taxon>Bacteria</taxon>
        <taxon>Pseudomonadati</taxon>
        <taxon>Pseudomonadota</taxon>
        <taxon>Gammaproteobacteria</taxon>
        <taxon>Alteromonadales</taxon>
        <taxon>Idiomarinaceae</taxon>
        <taxon>Idiomarina</taxon>
    </lineage>
</organism>
<dbReference type="SUPFAM" id="SSF82866">
    <property type="entry name" value="Multidrug efflux transporter AcrB transmembrane domain"/>
    <property type="match status" value="2"/>
</dbReference>
<dbReference type="AlphaFoldDB" id="A0A432Z5A4"/>
<keyword evidence="1" id="KW-0812">Transmembrane</keyword>
<proteinExistence type="predicted"/>
<feature type="transmembrane region" description="Helical" evidence="1">
    <location>
        <begin position="523"/>
        <end position="540"/>
    </location>
</feature>
<feature type="transmembrane region" description="Helical" evidence="1">
    <location>
        <begin position="363"/>
        <end position="383"/>
    </location>
</feature>
<feature type="transmembrane region" description="Helical" evidence="1">
    <location>
        <begin position="337"/>
        <end position="356"/>
    </location>
</feature>
<accession>A0A432Z5A4</accession>
<sequence length="1041" mass="114154">MIEAVIKHKHVTIVAILILCLLGITAAFRIPIQMIPDLEVRTISVQTQWPGATPQDIEKEILIEQEEFLRTVPNLQRMESSASNGEATIELDFPFGVDVTETLILVNNALSQVPDYPANVDEPRIFSASFSSNAFMYFRVAPVEENPKNINMIMMRDYIEDNVRPRMSSVAGVSQVNVSGGAQRQVRILMDKNALIQYGVSVNEVRSAISSRNRDTSAGELEQGKRRFLLRTVGRFDSLEEIENTIIRRTGDSLVRLKDVANIDFNHFELNSESWFKGQQVLSLQVQRELGSNVIDIKYAMLDEVERINEELLRPAGMEITLNSDDVRYVESSVQNVLVNLLLGALFATLVMYGLMRSGRATLIAVIGIPICTLAGFLGLLLLDRTINVISLAGIAFAIGMTLDNTIVVLESIELERRKGLNPKDAAIEGVKRVWTAVLTSTLTTVMVFLPILFIVQEAGQLYSDIAIAISASIIASMFVSVTLVPLLAAYFPAKAKTEVTDKLSHRIDSISSRLLRSKQSKLGTVGVTLVAVVGIWWFLMPPAEYLPEGEEAKTFATMSAPPGYNLQTMSSIGDEIRDIFDPALTTENSEITRSGVTIPALKTISFSVAPSNIRIIAETRDKNRIDELMNVITDVYERYPGMRAFAAKGSIISSNDGGTRSINVDVGGQELNEVYAAARAIYQRSQTVFENPRIQSTPNSLTLAQPLLEIRPDWERMSELNLDADSFGYAVSALTDGAFVGEYFQGDDKIDMYLYSEKGTEVTPEMLEDLPVLSVDGRSVALNAISDVRQIVDTSTVRRIDSRRTVTLNIIPPESVALESGVEMVRTGVLQHLRDEGIIAADISTQLSGAADQLAETQAALSENYLISVAIIYLLMVAIFAHWGYPLLIMATIPMGISAGIAGLALMNGVGQLLPAIGLQPLNQPFDMITMLGFLILMGTVINNPILVVERAIYLRDKENYPIKKAVHEGLLSRVRPITITTLTTLCGIAPLVFIPGAGTELYRGVGAIVMFGLIGAALVTIFTLPALSALVLKKRMENS</sequence>
<dbReference type="Gene3D" id="3.30.70.1430">
    <property type="entry name" value="Multidrug efflux transporter AcrB pore domain"/>
    <property type="match status" value="2"/>
</dbReference>
<dbReference type="Pfam" id="PF00873">
    <property type="entry name" value="ACR_tran"/>
    <property type="match status" value="1"/>
</dbReference>
<feature type="transmembrane region" description="Helical" evidence="1">
    <location>
        <begin position="976"/>
        <end position="996"/>
    </location>
</feature>
<dbReference type="Gene3D" id="3.30.70.1440">
    <property type="entry name" value="Multidrug efflux transporter AcrB pore domain"/>
    <property type="match status" value="1"/>
</dbReference>
<feature type="transmembrane region" description="Helical" evidence="1">
    <location>
        <begin position="466"/>
        <end position="492"/>
    </location>
</feature>
<dbReference type="Proteomes" id="UP000288058">
    <property type="component" value="Unassembled WGS sequence"/>
</dbReference>
<dbReference type="GO" id="GO:0042910">
    <property type="term" value="F:xenobiotic transmembrane transporter activity"/>
    <property type="evidence" value="ECO:0007669"/>
    <property type="project" value="TreeGrafter"/>
</dbReference>
<dbReference type="SUPFAM" id="SSF82714">
    <property type="entry name" value="Multidrug efflux transporter AcrB TolC docking domain, DN and DC subdomains"/>
    <property type="match status" value="2"/>
</dbReference>
<keyword evidence="1" id="KW-1133">Transmembrane helix</keyword>
<keyword evidence="1" id="KW-0472">Membrane</keyword>
<dbReference type="PANTHER" id="PTHR32063:SF0">
    <property type="entry name" value="SWARMING MOTILITY PROTEIN SWRC"/>
    <property type="match status" value="1"/>
</dbReference>
<protein>
    <submittedName>
        <fullName evidence="2">AcrB/AcrD/AcrF family protein</fullName>
    </submittedName>
</protein>
<dbReference type="InterPro" id="IPR001036">
    <property type="entry name" value="Acrflvin-R"/>
</dbReference>
<dbReference type="Gene3D" id="3.30.2090.10">
    <property type="entry name" value="Multidrug efflux transporter AcrB TolC docking domain, DN and DC subdomains"/>
    <property type="match status" value="2"/>
</dbReference>
<feature type="transmembrane region" description="Helical" evidence="1">
    <location>
        <begin position="866"/>
        <end position="886"/>
    </location>
</feature>
<dbReference type="PRINTS" id="PR00702">
    <property type="entry name" value="ACRIFLAVINRP"/>
</dbReference>
<dbReference type="EMBL" id="PIQC01000001">
    <property type="protein sequence ID" value="RUO72999.1"/>
    <property type="molecule type" value="Genomic_DNA"/>
</dbReference>
<dbReference type="Gene3D" id="1.20.1640.10">
    <property type="entry name" value="Multidrug efflux transporter AcrB transmembrane domain"/>
    <property type="match status" value="2"/>
</dbReference>
<evidence type="ECO:0000256" key="1">
    <source>
        <dbReference type="SAM" id="Phobius"/>
    </source>
</evidence>
<evidence type="ECO:0000313" key="2">
    <source>
        <dbReference type="EMBL" id="RUO72999.1"/>
    </source>
</evidence>
<feature type="transmembrane region" description="Helical" evidence="1">
    <location>
        <begin position="1008"/>
        <end position="1034"/>
    </location>
</feature>
<gene>
    <name evidence="2" type="ORF">CWI78_00730</name>
</gene>
<feature type="transmembrane region" description="Helical" evidence="1">
    <location>
        <begin position="434"/>
        <end position="454"/>
    </location>
</feature>
<keyword evidence="3" id="KW-1185">Reference proteome</keyword>